<dbReference type="Pfam" id="PF13616">
    <property type="entry name" value="Rotamase_3"/>
    <property type="match status" value="1"/>
</dbReference>
<feature type="compositionally biased region" description="Basic and acidic residues" evidence="12">
    <location>
        <begin position="1"/>
        <end position="24"/>
    </location>
</feature>
<keyword evidence="13" id="KW-1133">Transmembrane helix</keyword>
<feature type="compositionally biased region" description="Low complexity" evidence="12">
    <location>
        <begin position="382"/>
        <end position="408"/>
    </location>
</feature>
<keyword evidence="13" id="KW-0812">Transmembrane</keyword>
<reference evidence="15 16" key="1">
    <citation type="submission" date="2020-02" db="EMBL/GenBank/DDBJ databases">
        <title>Paenibacillus sp. nov., isolated from rhizosphere soil of tomato.</title>
        <authorList>
            <person name="Weon H.-Y."/>
            <person name="Lee S.A."/>
        </authorList>
    </citation>
    <scope>NUCLEOTIDE SEQUENCE [LARGE SCALE GENOMIC DNA]</scope>
    <source>
        <strain evidence="15 16">14171R-81</strain>
    </source>
</reference>
<dbReference type="HAMAP" id="MF_01145">
    <property type="entry name" value="Foldase_PrsA"/>
    <property type="match status" value="1"/>
</dbReference>
<accession>A0A6C0NVA5</accession>
<feature type="domain" description="PpiC" evidence="14">
    <location>
        <begin position="239"/>
        <end position="329"/>
    </location>
</feature>
<evidence type="ECO:0000256" key="6">
    <source>
        <dbReference type="ARBA" id="ARBA00023110"/>
    </source>
</evidence>
<comment type="catalytic activity">
    <reaction evidence="1 11">
        <text>[protein]-peptidylproline (omega=180) = [protein]-peptidylproline (omega=0)</text>
        <dbReference type="Rhea" id="RHEA:16237"/>
        <dbReference type="Rhea" id="RHEA-COMP:10747"/>
        <dbReference type="Rhea" id="RHEA-COMP:10748"/>
        <dbReference type="ChEBI" id="CHEBI:83833"/>
        <dbReference type="ChEBI" id="CHEBI:83834"/>
        <dbReference type="EC" id="5.2.1.8"/>
    </reaction>
</comment>
<evidence type="ECO:0000259" key="14">
    <source>
        <dbReference type="PROSITE" id="PS50198"/>
    </source>
</evidence>
<evidence type="ECO:0000313" key="16">
    <source>
        <dbReference type="Proteomes" id="UP000479114"/>
    </source>
</evidence>
<dbReference type="InterPro" id="IPR050245">
    <property type="entry name" value="PrsA_foldase"/>
</dbReference>
<dbReference type="InterPro" id="IPR027304">
    <property type="entry name" value="Trigger_fact/SurA_dom_sf"/>
</dbReference>
<dbReference type="InterPro" id="IPR046357">
    <property type="entry name" value="PPIase_dom_sf"/>
</dbReference>
<dbReference type="PANTHER" id="PTHR47245:SF1">
    <property type="entry name" value="FOLDASE PROTEIN PRSA"/>
    <property type="match status" value="1"/>
</dbReference>
<keyword evidence="5 11" id="KW-0732">Signal</keyword>
<gene>
    <name evidence="11" type="primary">prsA</name>
    <name evidence="15" type="ORF">GZH47_04180</name>
</gene>
<dbReference type="SUPFAM" id="SSF109998">
    <property type="entry name" value="Triger factor/SurA peptide-binding domain-like"/>
    <property type="match status" value="1"/>
</dbReference>
<evidence type="ECO:0000256" key="4">
    <source>
        <dbReference type="ARBA" id="ARBA00022475"/>
    </source>
</evidence>
<dbReference type="Gene3D" id="1.10.4030.10">
    <property type="entry name" value="Porin chaperone SurA, peptide-binding domain"/>
    <property type="match status" value="1"/>
</dbReference>
<keyword evidence="6 11" id="KW-0697">Rotamase</keyword>
<sequence length="408" mass="44297">MNEKEKDLKQDNELSLEQDNKAGADTEESTQELAHDREETNYSSANTHDQELEQDAAEDREEEEREERNNSVFAGHAPGAPARSGGKSWMYISLGLALILIVVLVKPPFGGGSDKKSVASVNGVSITKDQLYDQMVKLGGSQTVENMIQEELINQEADKAGVKITDADVNKEIDYIKKQFPTEADFESALQQNGMTLDDLKAQTPMQLTIRKILEPKATVTEKDIEDYFKTNKAKYDQAEEVKASHILVATKEEADAILKQLNEGADFATLAKEKSTDGSKDAGGDLGFFGKGVMDPAFEKAAFALKVGETTKEPVKTQFGYHIIKVTDHKDAKAATLADKKEEIKEQLVRDKVSELSTAWLDDVKSKAKITNTLAKDDAAATDTATGAAGDATTTETGAANNAAAGQ</sequence>
<protein>
    <recommendedName>
        <fullName evidence="11">Foldase protein PrsA</fullName>
        <ecNumber evidence="11">5.2.1.8</ecNumber>
    </recommendedName>
</protein>
<feature type="transmembrane region" description="Helical" evidence="13">
    <location>
        <begin position="89"/>
        <end position="109"/>
    </location>
</feature>
<evidence type="ECO:0000256" key="8">
    <source>
        <dbReference type="ARBA" id="ARBA00023139"/>
    </source>
</evidence>
<dbReference type="GO" id="GO:0003755">
    <property type="term" value="F:peptidyl-prolyl cis-trans isomerase activity"/>
    <property type="evidence" value="ECO:0007669"/>
    <property type="project" value="UniProtKB-UniRule"/>
</dbReference>
<name>A0A6C0NVA5_9BACL</name>
<comment type="function">
    <text evidence="11">Plays a major role in protein secretion by helping the post-translocational extracellular folding of several secreted proteins.</text>
</comment>
<evidence type="ECO:0000256" key="12">
    <source>
        <dbReference type="SAM" id="MobiDB-lite"/>
    </source>
</evidence>
<keyword evidence="8" id="KW-0564">Palmitate</keyword>
<dbReference type="RefSeq" id="WP_162638808.1">
    <property type="nucleotide sequence ID" value="NZ_CP048286.1"/>
</dbReference>
<evidence type="ECO:0000256" key="11">
    <source>
        <dbReference type="HAMAP-Rule" id="MF_01145"/>
    </source>
</evidence>
<dbReference type="InterPro" id="IPR023058">
    <property type="entry name" value="PPIase_PpiC_CS"/>
</dbReference>
<dbReference type="GO" id="GO:0006457">
    <property type="term" value="P:protein folding"/>
    <property type="evidence" value="ECO:0007669"/>
    <property type="project" value="UniProtKB-UniRule"/>
</dbReference>
<keyword evidence="10" id="KW-0449">Lipoprotein</keyword>
<evidence type="ECO:0000256" key="5">
    <source>
        <dbReference type="ARBA" id="ARBA00022729"/>
    </source>
</evidence>
<evidence type="ECO:0000256" key="1">
    <source>
        <dbReference type="ARBA" id="ARBA00000971"/>
    </source>
</evidence>
<feature type="region of interest" description="Disordered" evidence="12">
    <location>
        <begin position="381"/>
        <end position="408"/>
    </location>
</feature>
<dbReference type="Gene3D" id="3.10.50.40">
    <property type="match status" value="1"/>
</dbReference>
<dbReference type="GO" id="GO:0005886">
    <property type="term" value="C:plasma membrane"/>
    <property type="evidence" value="ECO:0007669"/>
    <property type="project" value="UniProtKB-SubCell"/>
</dbReference>
<dbReference type="PANTHER" id="PTHR47245">
    <property type="entry name" value="PEPTIDYLPROLYL ISOMERASE"/>
    <property type="match status" value="1"/>
</dbReference>
<evidence type="ECO:0000256" key="3">
    <source>
        <dbReference type="ARBA" id="ARBA00006071"/>
    </source>
</evidence>
<dbReference type="EC" id="5.2.1.8" evidence="11"/>
<dbReference type="PROSITE" id="PS01096">
    <property type="entry name" value="PPIC_PPIASE_1"/>
    <property type="match status" value="1"/>
</dbReference>
<keyword evidence="4 11" id="KW-1003">Cell membrane</keyword>
<dbReference type="Proteomes" id="UP000479114">
    <property type="component" value="Chromosome"/>
</dbReference>
<feature type="compositionally biased region" description="Acidic residues" evidence="12">
    <location>
        <begin position="52"/>
        <end position="65"/>
    </location>
</feature>
<dbReference type="InterPro" id="IPR023059">
    <property type="entry name" value="Foldase_PrsA"/>
</dbReference>
<feature type="region of interest" description="Disordered" evidence="12">
    <location>
        <begin position="1"/>
        <end position="84"/>
    </location>
</feature>
<keyword evidence="16" id="KW-1185">Reference proteome</keyword>
<keyword evidence="7 11" id="KW-0472">Membrane</keyword>
<dbReference type="PROSITE" id="PS50198">
    <property type="entry name" value="PPIC_PPIASE_2"/>
    <property type="match status" value="1"/>
</dbReference>
<comment type="subcellular location">
    <subcellularLocation>
        <location evidence="2">Cell membrane</location>
        <topology evidence="2">Lipid-anchor</topology>
    </subcellularLocation>
</comment>
<dbReference type="InterPro" id="IPR000297">
    <property type="entry name" value="PPIase_PpiC"/>
</dbReference>
<dbReference type="AlphaFoldDB" id="A0A6C0NVA5"/>
<evidence type="ECO:0000313" key="15">
    <source>
        <dbReference type="EMBL" id="QHW30115.1"/>
    </source>
</evidence>
<dbReference type="Pfam" id="PF13624">
    <property type="entry name" value="SurA_N_3"/>
    <property type="match status" value="1"/>
</dbReference>
<evidence type="ECO:0000256" key="7">
    <source>
        <dbReference type="ARBA" id="ARBA00023136"/>
    </source>
</evidence>
<evidence type="ECO:0000256" key="10">
    <source>
        <dbReference type="ARBA" id="ARBA00023288"/>
    </source>
</evidence>
<keyword evidence="9 11" id="KW-0413">Isomerase</keyword>
<evidence type="ECO:0000256" key="2">
    <source>
        <dbReference type="ARBA" id="ARBA00004193"/>
    </source>
</evidence>
<dbReference type="KEGG" id="prz:GZH47_04180"/>
<evidence type="ECO:0000256" key="13">
    <source>
        <dbReference type="SAM" id="Phobius"/>
    </source>
</evidence>
<proteinExistence type="inferred from homology"/>
<evidence type="ECO:0000256" key="9">
    <source>
        <dbReference type="ARBA" id="ARBA00023235"/>
    </source>
</evidence>
<dbReference type="EMBL" id="CP048286">
    <property type="protein sequence ID" value="QHW30115.1"/>
    <property type="molecule type" value="Genomic_DNA"/>
</dbReference>
<comment type="similarity">
    <text evidence="3 11">Belongs to the PrsA family.</text>
</comment>
<dbReference type="SUPFAM" id="SSF54534">
    <property type="entry name" value="FKBP-like"/>
    <property type="match status" value="1"/>
</dbReference>
<organism evidence="15 16">
    <name type="scientific">Paenibacillus rhizovicinus</name>
    <dbReference type="NCBI Taxonomy" id="2704463"/>
    <lineage>
        <taxon>Bacteria</taxon>
        <taxon>Bacillati</taxon>
        <taxon>Bacillota</taxon>
        <taxon>Bacilli</taxon>
        <taxon>Bacillales</taxon>
        <taxon>Paenibacillaceae</taxon>
        <taxon>Paenibacillus</taxon>
    </lineage>
</organism>